<keyword evidence="3" id="KW-1185">Reference proteome</keyword>
<dbReference type="Proteomes" id="UP000184518">
    <property type="component" value="Unassembled WGS sequence"/>
</dbReference>
<evidence type="ECO:0000256" key="1">
    <source>
        <dbReference type="SAM" id="Phobius"/>
    </source>
</evidence>
<dbReference type="InterPro" id="IPR021280">
    <property type="entry name" value="TMEM260-like"/>
</dbReference>
<dbReference type="Pfam" id="PF11028">
    <property type="entry name" value="TMEM260-like"/>
    <property type="match status" value="1"/>
</dbReference>
<evidence type="ECO:0000313" key="3">
    <source>
        <dbReference type="Proteomes" id="UP000184518"/>
    </source>
</evidence>
<reference evidence="3" key="1">
    <citation type="submission" date="2016-11" db="EMBL/GenBank/DDBJ databases">
        <authorList>
            <person name="Varghese N."/>
            <person name="Submissions S."/>
        </authorList>
    </citation>
    <scope>NUCLEOTIDE SEQUENCE [LARGE SCALE GENOMIC DNA]</scope>
    <source>
        <strain evidence="3">DSM 27619</strain>
    </source>
</reference>
<organism evidence="2 3">
    <name type="scientific">Chryseobacterium arachidis</name>
    <dbReference type="NCBI Taxonomy" id="1416778"/>
    <lineage>
        <taxon>Bacteria</taxon>
        <taxon>Pseudomonadati</taxon>
        <taxon>Bacteroidota</taxon>
        <taxon>Flavobacteriia</taxon>
        <taxon>Flavobacteriales</taxon>
        <taxon>Weeksellaceae</taxon>
        <taxon>Chryseobacterium group</taxon>
        <taxon>Chryseobacterium</taxon>
    </lineage>
</organism>
<feature type="transmembrane region" description="Helical" evidence="1">
    <location>
        <begin position="129"/>
        <end position="146"/>
    </location>
</feature>
<protein>
    <recommendedName>
        <fullName evidence="4">DUF2723 domain-containing protein</fullName>
    </recommendedName>
</protein>
<feature type="transmembrane region" description="Helical" evidence="1">
    <location>
        <begin position="247"/>
        <end position="269"/>
    </location>
</feature>
<keyword evidence="1" id="KW-0812">Transmembrane</keyword>
<feature type="transmembrane region" description="Helical" evidence="1">
    <location>
        <begin position="299"/>
        <end position="318"/>
    </location>
</feature>
<gene>
    <name evidence="2" type="ORF">SAMN05443633_103450</name>
</gene>
<dbReference type="STRING" id="1416778.SAMN05443633_103450"/>
<feature type="transmembrane region" description="Helical" evidence="1">
    <location>
        <begin position="158"/>
        <end position="184"/>
    </location>
</feature>
<sequence length="420" mass="48309">MSKYFTAGLLFFLFLVIYYIGSFSKIPFADCVGFVLTTELDQFETVATSTTHILYSNTAILINKLTGLGSINSNKFLVVFSAAFTVSFIYLIVRNVTKVNWAAVVAAIVFGFSFTFWKNAEIVEVYTYNAFWITLFYLCIINSFVFEKQKASIILSGVFLGISIWLHIQNFLFIPAYLLFLYYFRTEKANVAYSFISFAVIFSLLFILNYSQGYPLSSPFSSNQGNWVEDSFKKSISQYTLDLIKSVVYLIYNFNVFVIVGIIGMVMLYQENKKMFYTFFVAAVCMYGFATFYAVSDNYIFFLPFNIIFALAIGYGLTSGKYNFFKKFSWICPLIPAFYYTCFSIVSLTSKGKNFGDFKSYKGGLSYYMLPWMYDNKGILEFVIDKKTAPEPINWMTSSAEVFIQKLKEKGYTEEEIKKL</sequence>
<feature type="transmembrane region" description="Helical" evidence="1">
    <location>
        <begin position="330"/>
        <end position="349"/>
    </location>
</feature>
<dbReference type="OrthoDB" id="1232225at2"/>
<keyword evidence="1" id="KW-0472">Membrane</keyword>
<feature type="transmembrane region" description="Helical" evidence="1">
    <location>
        <begin position="191"/>
        <end position="210"/>
    </location>
</feature>
<evidence type="ECO:0008006" key="4">
    <source>
        <dbReference type="Google" id="ProtNLM"/>
    </source>
</evidence>
<feature type="transmembrane region" description="Helical" evidence="1">
    <location>
        <begin position="75"/>
        <end position="93"/>
    </location>
</feature>
<dbReference type="AlphaFoldDB" id="A0A1M5AE23"/>
<feature type="transmembrane region" description="Helical" evidence="1">
    <location>
        <begin position="276"/>
        <end position="293"/>
    </location>
</feature>
<feature type="transmembrane region" description="Helical" evidence="1">
    <location>
        <begin position="99"/>
        <end position="117"/>
    </location>
</feature>
<dbReference type="EMBL" id="FQUT01000003">
    <property type="protein sequence ID" value="SHF28162.1"/>
    <property type="molecule type" value="Genomic_DNA"/>
</dbReference>
<evidence type="ECO:0000313" key="2">
    <source>
        <dbReference type="EMBL" id="SHF28162.1"/>
    </source>
</evidence>
<proteinExistence type="predicted"/>
<keyword evidence="1" id="KW-1133">Transmembrane helix</keyword>
<dbReference type="RefSeq" id="WP_072955675.1">
    <property type="nucleotide sequence ID" value="NZ_FQUT01000003.1"/>
</dbReference>
<name>A0A1M5AE23_9FLAO</name>
<accession>A0A1M5AE23</accession>